<evidence type="ECO:0000256" key="2">
    <source>
        <dbReference type="ARBA" id="ARBA00004496"/>
    </source>
</evidence>
<dbReference type="Gene3D" id="1.25.10.10">
    <property type="entry name" value="Leucine-rich Repeat Variant"/>
    <property type="match status" value="2"/>
</dbReference>
<evidence type="ECO:0000256" key="8">
    <source>
        <dbReference type="ARBA" id="ARBA00040444"/>
    </source>
</evidence>
<reference evidence="10" key="1">
    <citation type="journal article" date="2004" name="Nature">
        <title>Genome duplication in the teleost fish Tetraodon nigroviridis reveals the early vertebrate proto-karyotype.</title>
        <authorList>
            <person name="Jaillon O."/>
            <person name="Aury J.-M."/>
            <person name="Brunet F."/>
            <person name="Petit J.-L."/>
            <person name="Stange-Thomann N."/>
            <person name="Mauceli E."/>
            <person name="Bouneau L."/>
            <person name="Fischer C."/>
            <person name="Ozouf-Costaz C."/>
            <person name="Bernot A."/>
            <person name="Nicaud S."/>
            <person name="Jaffe D."/>
            <person name="Fisher S."/>
            <person name="Lutfalla G."/>
            <person name="Dossat C."/>
            <person name="Segurens B."/>
            <person name="Dasilva C."/>
            <person name="Salanoubat M."/>
            <person name="Levy M."/>
            <person name="Boudet N."/>
            <person name="Castellano S."/>
            <person name="Anthouard V."/>
            <person name="Jubin C."/>
            <person name="Castelli V."/>
            <person name="Katinka M."/>
            <person name="Vacherie B."/>
            <person name="Biemont C."/>
            <person name="Skalli Z."/>
            <person name="Cattolico L."/>
            <person name="Poulain J."/>
            <person name="De Berardinis V."/>
            <person name="Cruaud C."/>
            <person name="Duprat S."/>
            <person name="Brottier P."/>
            <person name="Coutanceau J.-P."/>
            <person name="Gouzy J."/>
            <person name="Parra G."/>
            <person name="Lardier G."/>
            <person name="Chapple C."/>
            <person name="McKernan K.J."/>
            <person name="McEwan P."/>
            <person name="Bosak S."/>
            <person name="Kellis M."/>
            <person name="Volff J.-N."/>
            <person name="Guigo R."/>
            <person name="Zody M.C."/>
            <person name="Mesirov J."/>
            <person name="Lindblad-Toh K."/>
            <person name="Birren B."/>
            <person name="Nusbaum C."/>
            <person name="Kahn D."/>
            <person name="Robinson-Rechavi M."/>
            <person name="Laudet V."/>
            <person name="Schachter V."/>
            <person name="Quetier F."/>
            <person name="Saurin W."/>
            <person name="Scarpelli C."/>
            <person name="Wincker P."/>
            <person name="Lander E.S."/>
            <person name="Weissenbach J."/>
            <person name="Roest Crollius H."/>
        </authorList>
    </citation>
    <scope>NUCLEOTIDE SEQUENCE [LARGE SCALE GENOMIC DNA]</scope>
</reference>
<evidence type="ECO:0000256" key="3">
    <source>
        <dbReference type="ARBA" id="ARBA00009466"/>
    </source>
</evidence>
<organism evidence="9 10">
    <name type="scientific">Tetraodon nigroviridis</name>
    <name type="common">Spotted green pufferfish</name>
    <name type="synonym">Chelonodon nigroviridis</name>
    <dbReference type="NCBI Taxonomy" id="99883"/>
    <lineage>
        <taxon>Eukaryota</taxon>
        <taxon>Metazoa</taxon>
        <taxon>Chordata</taxon>
        <taxon>Craniata</taxon>
        <taxon>Vertebrata</taxon>
        <taxon>Euteleostomi</taxon>
        <taxon>Actinopterygii</taxon>
        <taxon>Neopterygii</taxon>
        <taxon>Teleostei</taxon>
        <taxon>Neoteleostei</taxon>
        <taxon>Acanthomorphata</taxon>
        <taxon>Eupercaria</taxon>
        <taxon>Tetraodontiformes</taxon>
        <taxon>Tetradontoidea</taxon>
        <taxon>Tetraodontidae</taxon>
        <taxon>Tetraodon</taxon>
    </lineage>
</organism>
<evidence type="ECO:0000256" key="7">
    <source>
        <dbReference type="ARBA" id="ARBA00023242"/>
    </source>
</evidence>
<protein>
    <recommendedName>
        <fullName evidence="8">Exportin-4</fullName>
    </recommendedName>
</protein>
<dbReference type="GO" id="GO:0005643">
    <property type="term" value="C:nuclear pore"/>
    <property type="evidence" value="ECO:0007669"/>
    <property type="project" value="TreeGrafter"/>
</dbReference>
<keyword evidence="7" id="KW-0539">Nucleus</keyword>
<dbReference type="GO" id="GO:0005737">
    <property type="term" value="C:cytoplasm"/>
    <property type="evidence" value="ECO:0007669"/>
    <property type="project" value="UniProtKB-SubCell"/>
</dbReference>
<dbReference type="PANTHER" id="PTHR12596">
    <property type="entry name" value="EXPORTIN 4,7-RELATED"/>
    <property type="match status" value="1"/>
</dbReference>
<dbReference type="InParanoid" id="H3DE01"/>
<evidence type="ECO:0000256" key="6">
    <source>
        <dbReference type="ARBA" id="ARBA00022927"/>
    </source>
</evidence>
<dbReference type="PANTHER" id="PTHR12596:SF1">
    <property type="entry name" value="EXPORTIN-4"/>
    <property type="match status" value="1"/>
</dbReference>
<dbReference type="InterPro" id="IPR016024">
    <property type="entry name" value="ARM-type_fold"/>
</dbReference>
<reference evidence="9" key="3">
    <citation type="submission" date="2025-09" db="UniProtKB">
        <authorList>
            <consortium name="Ensembl"/>
        </authorList>
    </citation>
    <scope>IDENTIFICATION</scope>
</reference>
<dbReference type="FunFam" id="1.25.10.10:FF:000077">
    <property type="entry name" value="Exportin 4"/>
    <property type="match status" value="1"/>
</dbReference>
<evidence type="ECO:0000256" key="1">
    <source>
        <dbReference type="ARBA" id="ARBA00004123"/>
    </source>
</evidence>
<keyword evidence="4" id="KW-0813">Transport</keyword>
<evidence type="ECO:0000313" key="10">
    <source>
        <dbReference type="Proteomes" id="UP000007303"/>
    </source>
</evidence>
<dbReference type="GO" id="GO:0005049">
    <property type="term" value="F:nuclear export signal receptor activity"/>
    <property type="evidence" value="ECO:0007669"/>
    <property type="project" value="InterPro"/>
</dbReference>
<sequence>TTMAAVGAPEVVTQLESAAKVLMAPPSMVSTEQRQHAEHIFLSFRKSKSPFAICKHILAETSKVDYLLFQAATAVMESVVREWILLEKSSIESLRAFLLTYVLQRPNLQKYVREQILLAVAVIVKRGTVDKSINCKSIFHEVGQLISSGNPTMQTLACSILTALLTEFSSSSKTSSIGLSMEFHGSCKRLFQEEGLRQIFVLTMEVLQEFTRRENLNAQMSSVFQRYLALANHVLSWNFLPPKSLGRHYITMFEATQNVMLKPTESWREALLDTRIMDLFFTVHRKIREDSDMAQDSLQCLAQLASMHGPVFPDESARVSYLAHLVEGLLSMINGIEIEDSEAVGISNIISNMITMFPRSTLTALPTDLFTSFINCLTLLTCSFGRSAALEEVLDKDDMVYMEAYDKLLESWLTLIQDDEHFPRGCFVQPAIQVFNSYIQCHLAAPDGTRNLSVNGITSHDEEEINELQEDDRELFSDQLSSIGVMGRVAADHCIPLLTSLLEDRVTRLHGQLQRTQQQLMASPDPGSVDRKVLDDLYEDIHWLILVSGYLLANDAQGETPLIPSEVMEFSIKHSTEVDINTTLQILGSPGEKASSIPGCNRTDSVIRLLSAVLRTSEVESRATRASLTQLLSPQMGKDIVWFLRRWAKTYLLVDEKLYGQISVPLSTAFGADTEGAQWIVGYLLEKVINNLSVWSSETELSNDTVDLLVTLVEKRESRANMVVQCESWWNLAKQFASRSPPLHLLSSSVQRSLMKALVLGGFAHMDSDTKQQYWAEVLHPLQQRFLNLINQENFAQISQEAAVKQEIVATLEALCGIAEATQIDNVASLFSFLMDFLSSCIGLMEVYSNTPETVNLIIEVFVEVAHKQICYLGETKSMKLYEACLTLLQVYSKNSSRKRSDSAAEEDQYQDLLLIMELLTNLLSKEFIDFSDTDDVFRNQEQGTPASNRTVSAADVVLYGVNIVLPLMTQDLLKFPSLCNQYYKLITFICEIFPEKIPQLPEDLFKSLMFSLELGMTSMSSEISQLCLEALSPLAEQCAKSQDKDAPLFIATRHFLKVLGVIDMLVLQKHNMEMTVAAGEAFYTLVCLHQAEYSELVETLLSSQRDAIIYQRLADAFNKLTASSTPPTMDRKQKIAFLKCLEEFVANVGGLLCVK</sequence>
<name>H3DE01_TETNG</name>
<dbReference type="Proteomes" id="UP000007303">
    <property type="component" value="Unassembled WGS sequence"/>
</dbReference>
<keyword evidence="6" id="KW-0653">Protein transport</keyword>
<dbReference type="STRING" id="99883.ENSTNIP00000018744"/>
<comment type="subcellular location">
    <subcellularLocation>
        <location evidence="2">Cytoplasm</location>
    </subcellularLocation>
    <subcellularLocation>
        <location evidence="1">Nucleus</location>
    </subcellularLocation>
</comment>
<dbReference type="GeneTree" id="ENSGT00940000153139"/>
<dbReference type="HOGENOM" id="CLU_005818_0_0_1"/>
<evidence type="ECO:0000256" key="4">
    <source>
        <dbReference type="ARBA" id="ARBA00022448"/>
    </source>
</evidence>
<comment type="similarity">
    <text evidence="3">Belongs to the exportin family.</text>
</comment>
<dbReference type="AlphaFoldDB" id="H3DE01"/>
<dbReference type="InterPro" id="IPR011989">
    <property type="entry name" value="ARM-like"/>
</dbReference>
<proteinExistence type="inferred from homology"/>
<keyword evidence="10" id="KW-1185">Reference proteome</keyword>
<dbReference type="InterPro" id="IPR044189">
    <property type="entry name" value="XPO4/7-like"/>
</dbReference>
<evidence type="ECO:0000256" key="5">
    <source>
        <dbReference type="ARBA" id="ARBA00022490"/>
    </source>
</evidence>
<dbReference type="OMA" id="SCKSIFH"/>
<evidence type="ECO:0000313" key="9">
    <source>
        <dbReference type="Ensembl" id="ENSTNIP00000018744.1"/>
    </source>
</evidence>
<dbReference type="GO" id="GO:0006611">
    <property type="term" value="P:protein export from nucleus"/>
    <property type="evidence" value="ECO:0007669"/>
    <property type="project" value="TreeGrafter"/>
</dbReference>
<keyword evidence="5" id="KW-0963">Cytoplasm</keyword>
<dbReference type="FunCoup" id="H3DE01">
    <property type="interactions" value="865"/>
</dbReference>
<dbReference type="Ensembl" id="ENSTNIT00000018972.1">
    <property type="protein sequence ID" value="ENSTNIP00000018744.1"/>
    <property type="gene ID" value="ENSTNIG00000015669.1"/>
</dbReference>
<dbReference type="SUPFAM" id="SSF48371">
    <property type="entry name" value="ARM repeat"/>
    <property type="match status" value="1"/>
</dbReference>
<accession>H3DE01</accession>
<reference evidence="9" key="2">
    <citation type="submission" date="2025-08" db="UniProtKB">
        <authorList>
            <consortium name="Ensembl"/>
        </authorList>
    </citation>
    <scope>IDENTIFICATION</scope>
</reference>
<dbReference type="FunFam" id="1.25.10.10:FF:000130">
    <property type="entry name" value="Exportin 4"/>
    <property type="match status" value="1"/>
</dbReference>